<feature type="compositionally biased region" description="Basic and acidic residues" evidence="1">
    <location>
        <begin position="1"/>
        <end position="10"/>
    </location>
</feature>
<proteinExistence type="predicted"/>
<comment type="caution">
    <text evidence="2">The sequence shown here is derived from an EMBL/GenBank/DDBJ whole genome shotgun (WGS) entry which is preliminary data.</text>
</comment>
<organism evidence="2 3">
    <name type="scientific">Paractinoplanes durhamensis</name>
    <dbReference type="NCBI Taxonomy" id="113563"/>
    <lineage>
        <taxon>Bacteria</taxon>
        <taxon>Bacillati</taxon>
        <taxon>Actinomycetota</taxon>
        <taxon>Actinomycetes</taxon>
        <taxon>Micromonosporales</taxon>
        <taxon>Micromonosporaceae</taxon>
        <taxon>Paractinoplanes</taxon>
    </lineage>
</organism>
<protein>
    <submittedName>
        <fullName evidence="2">Uncharacterized protein</fullName>
    </submittedName>
</protein>
<accession>A0ABQ3YWE2</accession>
<dbReference type="Proteomes" id="UP000637628">
    <property type="component" value="Unassembled WGS sequence"/>
</dbReference>
<dbReference type="EMBL" id="BOML01000027">
    <property type="protein sequence ID" value="GIE01866.1"/>
    <property type="molecule type" value="Genomic_DNA"/>
</dbReference>
<name>A0ABQ3YWE2_9ACTN</name>
<keyword evidence="3" id="KW-1185">Reference proteome</keyword>
<gene>
    <name evidence="2" type="ORF">Adu01nite_32160</name>
</gene>
<feature type="region of interest" description="Disordered" evidence="1">
    <location>
        <begin position="1"/>
        <end position="21"/>
    </location>
</feature>
<evidence type="ECO:0000313" key="2">
    <source>
        <dbReference type="EMBL" id="GIE01866.1"/>
    </source>
</evidence>
<reference evidence="2 3" key="1">
    <citation type="submission" date="2021-01" db="EMBL/GenBank/DDBJ databases">
        <title>Whole genome shotgun sequence of Actinoplanes durhamensis NBRC 14914.</title>
        <authorList>
            <person name="Komaki H."/>
            <person name="Tamura T."/>
        </authorList>
    </citation>
    <scope>NUCLEOTIDE SEQUENCE [LARGE SCALE GENOMIC DNA]</scope>
    <source>
        <strain evidence="2 3">NBRC 14914</strain>
    </source>
</reference>
<sequence>MAVPDGRRDVAGQARGTGKNARRYRYRRPFGQFLLRNRAEMSGAAVIAALRVVDINELLLPAVIQSVADPLREGPLLT</sequence>
<evidence type="ECO:0000313" key="3">
    <source>
        <dbReference type="Proteomes" id="UP000637628"/>
    </source>
</evidence>
<evidence type="ECO:0000256" key="1">
    <source>
        <dbReference type="SAM" id="MobiDB-lite"/>
    </source>
</evidence>